<organism evidence="2 3">
    <name type="scientific">Trametes coccinea (strain BRFM310)</name>
    <name type="common">Pycnoporus coccineus</name>
    <dbReference type="NCBI Taxonomy" id="1353009"/>
    <lineage>
        <taxon>Eukaryota</taxon>
        <taxon>Fungi</taxon>
        <taxon>Dikarya</taxon>
        <taxon>Basidiomycota</taxon>
        <taxon>Agaricomycotina</taxon>
        <taxon>Agaricomycetes</taxon>
        <taxon>Polyporales</taxon>
        <taxon>Polyporaceae</taxon>
        <taxon>Trametes</taxon>
    </lineage>
</organism>
<evidence type="ECO:0000313" key="2">
    <source>
        <dbReference type="EMBL" id="OSD08120.1"/>
    </source>
</evidence>
<name>A0A1Y2J3Y2_TRAC3</name>
<accession>A0A1Y2J3Y2</accession>
<reference evidence="2 3" key="1">
    <citation type="journal article" date="2015" name="Biotechnol. Biofuels">
        <title>Enhanced degradation of softwood versus hardwood by the white-rot fungus Pycnoporus coccineus.</title>
        <authorList>
            <person name="Couturier M."/>
            <person name="Navarro D."/>
            <person name="Chevret D."/>
            <person name="Henrissat B."/>
            <person name="Piumi F."/>
            <person name="Ruiz-Duenas F.J."/>
            <person name="Martinez A.T."/>
            <person name="Grigoriev I.V."/>
            <person name="Riley R."/>
            <person name="Lipzen A."/>
            <person name="Berrin J.G."/>
            <person name="Master E.R."/>
            <person name="Rosso M.N."/>
        </authorList>
    </citation>
    <scope>NUCLEOTIDE SEQUENCE [LARGE SCALE GENOMIC DNA]</scope>
    <source>
        <strain evidence="2 3">BRFM310</strain>
    </source>
</reference>
<dbReference type="AlphaFoldDB" id="A0A1Y2J3Y2"/>
<evidence type="ECO:0000313" key="3">
    <source>
        <dbReference type="Proteomes" id="UP000193067"/>
    </source>
</evidence>
<protein>
    <submittedName>
        <fullName evidence="2">Uncharacterized protein</fullName>
    </submittedName>
</protein>
<gene>
    <name evidence="2" type="ORF">PYCCODRAFT_1463356</name>
</gene>
<sequence>MNTDVPRTFSEVDGDRRNPGHAHTGSRLTAMTTYGDLLPTYQRLADVVSSTGLVDLQSNAAFPESVRSFITDTIEGRISLIMNLASESPDSAEEVLPAEALGSLLCSALLWYIDEQCLNVGDDAYVIFTSKDEVSRSLTALLVDN</sequence>
<proteinExistence type="predicted"/>
<keyword evidence="3" id="KW-1185">Reference proteome</keyword>
<evidence type="ECO:0000256" key="1">
    <source>
        <dbReference type="SAM" id="MobiDB-lite"/>
    </source>
</evidence>
<dbReference type="EMBL" id="KZ084087">
    <property type="protein sequence ID" value="OSD08120.1"/>
    <property type="molecule type" value="Genomic_DNA"/>
</dbReference>
<feature type="region of interest" description="Disordered" evidence="1">
    <location>
        <begin position="1"/>
        <end position="26"/>
    </location>
</feature>
<dbReference type="Proteomes" id="UP000193067">
    <property type="component" value="Unassembled WGS sequence"/>
</dbReference>
<dbReference type="OrthoDB" id="10614127at2759"/>